<dbReference type="GO" id="GO:0042732">
    <property type="term" value="P:D-xylose metabolic process"/>
    <property type="evidence" value="ECO:0007669"/>
    <property type="project" value="InterPro"/>
</dbReference>
<sequence length="354" mass="39846">MAKFTSVIREDARWLVEASGLPLARLRGKTLLLTGACGFLGAYVLDLLAHWNDGQDQPCRVIALDNFLVGLPERLQHLAGRRDIRILSHDLTTPFLPDEPIHAIFHAAGVASPTFYRRYPLETIDVNVGGTRQLLELCRTQPVEWMLHLSTSEIYGDPSPDAIPTREDYRGFVSCTGPRACYDESKRLSETLCVLYHQQYGVPIKVGRPFNVYGPGQRIDDRRIVPDLMQAALQGGPLVLLSDGRATRSFCYLRDATWAMLLIALEGQPGEAYNLGNDRQEVSMLQVAETLRQVAGLAEPVQYRASEDRHYLTDNPQRRCPDLAKIRTLGPYDPQVQLEEGLARTFRSYREDQP</sequence>
<dbReference type="RefSeq" id="WP_243345967.1">
    <property type="nucleotide sequence ID" value="NZ_AP027081.1"/>
</dbReference>
<dbReference type="Proteomes" id="UP001228113">
    <property type="component" value="Chromosome"/>
</dbReference>
<dbReference type="KEGG" id="msea:METESE_01800"/>
<keyword evidence="2" id="KW-0210">Decarboxylase</keyword>
<evidence type="ECO:0000256" key="2">
    <source>
        <dbReference type="ARBA" id="ARBA00022793"/>
    </source>
</evidence>
<dbReference type="SUPFAM" id="SSF51735">
    <property type="entry name" value="NAD(P)-binding Rossmann-fold domains"/>
    <property type="match status" value="1"/>
</dbReference>
<feature type="domain" description="NAD-dependent epimerase/dehydratase" evidence="5">
    <location>
        <begin position="32"/>
        <end position="276"/>
    </location>
</feature>
<name>A0AA48GPJ7_9BACT</name>
<keyword evidence="4" id="KW-0456">Lyase</keyword>
<dbReference type="AlphaFoldDB" id="A0AA48GPJ7"/>
<evidence type="ECO:0000259" key="5">
    <source>
        <dbReference type="Pfam" id="PF01370"/>
    </source>
</evidence>
<reference evidence="6" key="1">
    <citation type="journal article" date="2023" name="Int. J. Syst. Evol. Microbiol.">
        <title>Mesoterricola silvestris gen. nov., sp. nov., Mesoterricola sediminis sp. nov., Geothrix oryzae sp. nov., Geothrix edaphica sp. nov., Geothrix rubra sp. nov., and Geothrix limicola sp. nov., six novel members of Acidobacteriota isolated from soils.</title>
        <authorList>
            <person name="Itoh H."/>
            <person name="Sugisawa Y."/>
            <person name="Mise K."/>
            <person name="Xu Z."/>
            <person name="Kuniyasu M."/>
            <person name="Ushijima N."/>
            <person name="Kawano K."/>
            <person name="Kobayashi E."/>
            <person name="Shiratori Y."/>
            <person name="Masuda Y."/>
            <person name="Senoo K."/>
        </authorList>
    </citation>
    <scope>NUCLEOTIDE SEQUENCE</scope>
    <source>
        <strain evidence="6">W786</strain>
    </source>
</reference>
<evidence type="ECO:0000313" key="7">
    <source>
        <dbReference type="Proteomes" id="UP001228113"/>
    </source>
</evidence>
<dbReference type="GO" id="GO:0070403">
    <property type="term" value="F:NAD+ binding"/>
    <property type="evidence" value="ECO:0007669"/>
    <property type="project" value="InterPro"/>
</dbReference>
<evidence type="ECO:0000256" key="3">
    <source>
        <dbReference type="ARBA" id="ARBA00023027"/>
    </source>
</evidence>
<protein>
    <submittedName>
        <fullName evidence="6">NAD-dependent dehydratase</fullName>
    </submittedName>
</protein>
<evidence type="ECO:0000256" key="4">
    <source>
        <dbReference type="ARBA" id="ARBA00023239"/>
    </source>
</evidence>
<dbReference type="InterPro" id="IPR001509">
    <property type="entry name" value="Epimerase_deHydtase"/>
</dbReference>
<evidence type="ECO:0000313" key="6">
    <source>
        <dbReference type="EMBL" id="BDU75222.1"/>
    </source>
</evidence>
<dbReference type="PANTHER" id="PTHR43078:SF6">
    <property type="entry name" value="UDP-GLUCURONIC ACID DECARBOXYLASE 1"/>
    <property type="match status" value="1"/>
</dbReference>
<accession>A0AA48GPJ7</accession>
<gene>
    <name evidence="6" type="ORF">METESE_01800</name>
</gene>
<keyword evidence="3" id="KW-0520">NAD</keyword>
<evidence type="ECO:0000256" key="1">
    <source>
        <dbReference type="ARBA" id="ARBA00001911"/>
    </source>
</evidence>
<proteinExistence type="predicted"/>
<dbReference type="InterPro" id="IPR044516">
    <property type="entry name" value="UXS-like"/>
</dbReference>
<dbReference type="Gene3D" id="3.40.50.720">
    <property type="entry name" value="NAD(P)-binding Rossmann-like Domain"/>
    <property type="match status" value="1"/>
</dbReference>
<dbReference type="PANTHER" id="PTHR43078">
    <property type="entry name" value="UDP-GLUCURONIC ACID DECARBOXYLASE-RELATED"/>
    <property type="match status" value="1"/>
</dbReference>
<dbReference type="GO" id="GO:0005737">
    <property type="term" value="C:cytoplasm"/>
    <property type="evidence" value="ECO:0007669"/>
    <property type="project" value="TreeGrafter"/>
</dbReference>
<comment type="cofactor">
    <cofactor evidence="1">
        <name>NAD(+)</name>
        <dbReference type="ChEBI" id="CHEBI:57540"/>
    </cofactor>
</comment>
<dbReference type="EMBL" id="AP027081">
    <property type="protein sequence ID" value="BDU75222.1"/>
    <property type="molecule type" value="Genomic_DNA"/>
</dbReference>
<dbReference type="InterPro" id="IPR036291">
    <property type="entry name" value="NAD(P)-bd_dom_sf"/>
</dbReference>
<organism evidence="6 7">
    <name type="scientific">Mesoterricola sediminis</name>
    <dbReference type="NCBI Taxonomy" id="2927980"/>
    <lineage>
        <taxon>Bacteria</taxon>
        <taxon>Pseudomonadati</taxon>
        <taxon>Acidobacteriota</taxon>
        <taxon>Holophagae</taxon>
        <taxon>Holophagales</taxon>
        <taxon>Holophagaceae</taxon>
        <taxon>Mesoterricola</taxon>
    </lineage>
</organism>
<keyword evidence="7" id="KW-1185">Reference proteome</keyword>
<dbReference type="Pfam" id="PF01370">
    <property type="entry name" value="Epimerase"/>
    <property type="match status" value="1"/>
</dbReference>
<dbReference type="GO" id="GO:0048040">
    <property type="term" value="F:UDP-glucuronate decarboxylase activity"/>
    <property type="evidence" value="ECO:0007669"/>
    <property type="project" value="TreeGrafter"/>
</dbReference>